<organism evidence="1 2">
    <name type="scientific">Cerrena zonata</name>
    <dbReference type="NCBI Taxonomy" id="2478898"/>
    <lineage>
        <taxon>Eukaryota</taxon>
        <taxon>Fungi</taxon>
        <taxon>Dikarya</taxon>
        <taxon>Basidiomycota</taxon>
        <taxon>Agaricomycotina</taxon>
        <taxon>Agaricomycetes</taxon>
        <taxon>Polyporales</taxon>
        <taxon>Cerrenaceae</taxon>
        <taxon>Cerrena</taxon>
    </lineage>
</organism>
<dbReference type="Proteomes" id="UP001385951">
    <property type="component" value="Unassembled WGS sequence"/>
</dbReference>
<proteinExistence type="predicted"/>
<dbReference type="AlphaFoldDB" id="A0AAW0GWP8"/>
<sequence>MTLAVFDIPKAVKNAVVVEPTGEYTTGTIRIRMLDHTSDTNGVIVDYGGTRPEVWNTQSGWTFY</sequence>
<accession>A0AAW0GWP8</accession>
<dbReference type="EMBL" id="JASBNA010000001">
    <property type="protein sequence ID" value="KAK7695630.1"/>
    <property type="molecule type" value="Genomic_DNA"/>
</dbReference>
<protein>
    <submittedName>
        <fullName evidence="1">Uncharacterized protein</fullName>
    </submittedName>
</protein>
<name>A0AAW0GWP8_9APHY</name>
<comment type="caution">
    <text evidence="1">The sequence shown here is derived from an EMBL/GenBank/DDBJ whole genome shotgun (WGS) entry which is preliminary data.</text>
</comment>
<evidence type="ECO:0000313" key="2">
    <source>
        <dbReference type="Proteomes" id="UP001385951"/>
    </source>
</evidence>
<keyword evidence="2" id="KW-1185">Reference proteome</keyword>
<gene>
    <name evidence="1" type="ORF">QCA50_000266</name>
</gene>
<reference evidence="1 2" key="1">
    <citation type="submission" date="2022-09" db="EMBL/GenBank/DDBJ databases">
        <authorList>
            <person name="Palmer J.M."/>
        </authorList>
    </citation>
    <scope>NUCLEOTIDE SEQUENCE [LARGE SCALE GENOMIC DNA]</scope>
    <source>
        <strain evidence="1 2">DSM 7382</strain>
    </source>
</reference>
<evidence type="ECO:0000313" key="1">
    <source>
        <dbReference type="EMBL" id="KAK7695630.1"/>
    </source>
</evidence>